<evidence type="ECO:0000313" key="1">
    <source>
        <dbReference type="EMBL" id="GAA5200692.1"/>
    </source>
</evidence>
<name>A0ABP9SSV7_9ACTN</name>
<dbReference type="RefSeq" id="WP_345638629.1">
    <property type="nucleotide sequence ID" value="NZ_BAABJQ010000045.1"/>
</dbReference>
<keyword evidence="2" id="KW-1185">Reference proteome</keyword>
<proteinExistence type="predicted"/>
<protein>
    <submittedName>
        <fullName evidence="1">Uncharacterized protein</fullName>
    </submittedName>
</protein>
<gene>
    <name evidence="1" type="ORF">GCM10023322_79080</name>
</gene>
<reference evidence="2" key="1">
    <citation type="journal article" date="2019" name="Int. J. Syst. Evol. Microbiol.">
        <title>The Global Catalogue of Microorganisms (GCM) 10K type strain sequencing project: providing services to taxonomists for standard genome sequencing and annotation.</title>
        <authorList>
            <consortium name="The Broad Institute Genomics Platform"/>
            <consortium name="The Broad Institute Genome Sequencing Center for Infectious Disease"/>
            <person name="Wu L."/>
            <person name="Ma J."/>
        </authorList>
    </citation>
    <scope>NUCLEOTIDE SEQUENCE [LARGE SCALE GENOMIC DNA]</scope>
    <source>
        <strain evidence="2">JCM 18304</strain>
    </source>
</reference>
<evidence type="ECO:0000313" key="2">
    <source>
        <dbReference type="Proteomes" id="UP001501570"/>
    </source>
</evidence>
<dbReference type="Proteomes" id="UP001501570">
    <property type="component" value="Unassembled WGS sequence"/>
</dbReference>
<accession>A0ABP9SSV7</accession>
<comment type="caution">
    <text evidence="1">The sequence shown here is derived from an EMBL/GenBank/DDBJ whole genome shotgun (WGS) entry which is preliminary data.</text>
</comment>
<organism evidence="1 2">
    <name type="scientific">Rugosimonospora acidiphila</name>
    <dbReference type="NCBI Taxonomy" id="556531"/>
    <lineage>
        <taxon>Bacteria</taxon>
        <taxon>Bacillati</taxon>
        <taxon>Actinomycetota</taxon>
        <taxon>Actinomycetes</taxon>
        <taxon>Micromonosporales</taxon>
        <taxon>Micromonosporaceae</taxon>
        <taxon>Rugosimonospora</taxon>
    </lineage>
</organism>
<sequence length="152" mass="16323">MTSTHTYAIGDRVIIDPAVARPRHLGIVYRVTRLLPVNVIIEPAAGGRPVRVNPGDLRPAPDTDSTTTTVTPAAVTMPYTPPLHQGTLVTVSGGGWKQPPGELYVVLRDAGMGRVSFVKLGGDDGRHWSGVPRRLLSIVDPTRVHLEPDPTI</sequence>
<dbReference type="EMBL" id="BAABJQ010000045">
    <property type="protein sequence ID" value="GAA5200692.1"/>
    <property type="molecule type" value="Genomic_DNA"/>
</dbReference>